<dbReference type="GO" id="GO:0019843">
    <property type="term" value="F:rRNA binding"/>
    <property type="evidence" value="ECO:0007669"/>
    <property type="project" value="UniProtKB-UniRule"/>
</dbReference>
<evidence type="ECO:0000313" key="9">
    <source>
        <dbReference type="Proteomes" id="UP000176938"/>
    </source>
</evidence>
<evidence type="ECO:0000256" key="1">
    <source>
        <dbReference type="ARBA" id="ARBA00008563"/>
    </source>
</evidence>
<comment type="function">
    <text evidence="6 7">This protein binds to 23S rRNA in the presence of protein L20.</text>
</comment>
<dbReference type="InterPro" id="IPR036164">
    <property type="entry name" value="bL21-like_sf"/>
</dbReference>
<dbReference type="GO" id="GO:1990904">
    <property type="term" value="C:ribonucleoprotein complex"/>
    <property type="evidence" value="ECO:0007669"/>
    <property type="project" value="UniProtKB-KW"/>
</dbReference>
<dbReference type="PROSITE" id="PS01169">
    <property type="entry name" value="RIBOSOMAL_L21"/>
    <property type="match status" value="1"/>
</dbReference>
<gene>
    <name evidence="6" type="primary">rplU</name>
    <name evidence="8" type="ORF">A3H38_06380</name>
</gene>
<dbReference type="Pfam" id="PF00829">
    <property type="entry name" value="Ribosomal_L21p"/>
    <property type="match status" value="1"/>
</dbReference>
<dbReference type="GO" id="GO:0006412">
    <property type="term" value="P:translation"/>
    <property type="evidence" value="ECO:0007669"/>
    <property type="project" value="UniProtKB-UniRule"/>
</dbReference>
<comment type="caution">
    <text evidence="8">The sequence shown here is derived from an EMBL/GenBank/DDBJ whole genome shotgun (WGS) entry which is preliminary data.</text>
</comment>
<dbReference type="InterPro" id="IPR001787">
    <property type="entry name" value="Ribosomal_bL21"/>
</dbReference>
<dbReference type="PANTHER" id="PTHR21349">
    <property type="entry name" value="50S RIBOSOMAL PROTEIN L21"/>
    <property type="match status" value="1"/>
</dbReference>
<evidence type="ECO:0000256" key="6">
    <source>
        <dbReference type="HAMAP-Rule" id="MF_01363"/>
    </source>
</evidence>
<evidence type="ECO:0000256" key="4">
    <source>
        <dbReference type="ARBA" id="ARBA00022980"/>
    </source>
</evidence>
<organism evidence="8 9">
    <name type="scientific">candidate division WOR-1 bacterium RIFCSPLOWO2_02_FULL_46_20</name>
    <dbReference type="NCBI Taxonomy" id="1802567"/>
    <lineage>
        <taxon>Bacteria</taxon>
        <taxon>Bacillati</taxon>
        <taxon>Saganbacteria</taxon>
    </lineage>
</organism>
<dbReference type="InterPro" id="IPR028909">
    <property type="entry name" value="bL21-like"/>
</dbReference>
<evidence type="ECO:0000256" key="5">
    <source>
        <dbReference type="ARBA" id="ARBA00023274"/>
    </source>
</evidence>
<sequence length="103" mass="11717">MYAIIETGGKQYKVKQGDVIDVELLDAKDKVTFDKVLFLSDNGKTEIGTPHIKEAKVSAKVLGTIKDKKVVVFKYKNKTNYHRTIGHRQPYLRVEIEEVKHGS</sequence>
<dbReference type="NCBIfam" id="TIGR00061">
    <property type="entry name" value="L21"/>
    <property type="match status" value="1"/>
</dbReference>
<name>A0A1F4RB70_UNCSA</name>
<dbReference type="EMBL" id="METP01000044">
    <property type="protein sequence ID" value="OGC05366.1"/>
    <property type="molecule type" value="Genomic_DNA"/>
</dbReference>
<comment type="subunit">
    <text evidence="6">Part of the 50S ribosomal subunit. Contacts protein L20.</text>
</comment>
<keyword evidence="3 6" id="KW-0694">RNA-binding</keyword>
<evidence type="ECO:0000256" key="2">
    <source>
        <dbReference type="ARBA" id="ARBA00022730"/>
    </source>
</evidence>
<keyword evidence="4 6" id="KW-0689">Ribosomal protein</keyword>
<dbReference type="InterPro" id="IPR018258">
    <property type="entry name" value="Ribosomal_bL21_CS"/>
</dbReference>
<dbReference type="GO" id="GO:0003735">
    <property type="term" value="F:structural constituent of ribosome"/>
    <property type="evidence" value="ECO:0007669"/>
    <property type="project" value="InterPro"/>
</dbReference>
<evidence type="ECO:0000256" key="7">
    <source>
        <dbReference type="RuleBase" id="RU000562"/>
    </source>
</evidence>
<proteinExistence type="inferred from homology"/>
<dbReference type="Proteomes" id="UP000176938">
    <property type="component" value="Unassembled WGS sequence"/>
</dbReference>
<dbReference type="AlphaFoldDB" id="A0A1F4RB70"/>
<keyword evidence="2 6" id="KW-0699">rRNA-binding</keyword>
<evidence type="ECO:0000256" key="3">
    <source>
        <dbReference type="ARBA" id="ARBA00022884"/>
    </source>
</evidence>
<comment type="similarity">
    <text evidence="1 6 7">Belongs to the bacterial ribosomal protein bL21 family.</text>
</comment>
<dbReference type="HAMAP" id="MF_01363">
    <property type="entry name" value="Ribosomal_bL21"/>
    <property type="match status" value="1"/>
</dbReference>
<dbReference type="SUPFAM" id="SSF141091">
    <property type="entry name" value="L21p-like"/>
    <property type="match status" value="1"/>
</dbReference>
<protein>
    <recommendedName>
        <fullName evidence="6">Large ribosomal subunit protein bL21</fullName>
    </recommendedName>
</protein>
<evidence type="ECO:0000313" key="8">
    <source>
        <dbReference type="EMBL" id="OGC05366.1"/>
    </source>
</evidence>
<reference evidence="8 9" key="1">
    <citation type="journal article" date="2016" name="Nat. Commun.">
        <title>Thousands of microbial genomes shed light on interconnected biogeochemical processes in an aquifer system.</title>
        <authorList>
            <person name="Anantharaman K."/>
            <person name="Brown C.T."/>
            <person name="Hug L.A."/>
            <person name="Sharon I."/>
            <person name="Castelle C.J."/>
            <person name="Probst A.J."/>
            <person name="Thomas B.C."/>
            <person name="Singh A."/>
            <person name="Wilkins M.J."/>
            <person name="Karaoz U."/>
            <person name="Brodie E.L."/>
            <person name="Williams K.H."/>
            <person name="Hubbard S.S."/>
            <person name="Banfield J.F."/>
        </authorList>
    </citation>
    <scope>NUCLEOTIDE SEQUENCE [LARGE SCALE GENOMIC DNA]</scope>
</reference>
<dbReference type="GO" id="GO:0005737">
    <property type="term" value="C:cytoplasm"/>
    <property type="evidence" value="ECO:0007669"/>
    <property type="project" value="UniProtKB-ARBA"/>
</dbReference>
<dbReference type="GO" id="GO:0005840">
    <property type="term" value="C:ribosome"/>
    <property type="evidence" value="ECO:0007669"/>
    <property type="project" value="UniProtKB-KW"/>
</dbReference>
<accession>A0A1F4RB70</accession>
<dbReference type="PANTHER" id="PTHR21349:SF0">
    <property type="entry name" value="LARGE RIBOSOMAL SUBUNIT PROTEIN BL21M"/>
    <property type="match status" value="1"/>
</dbReference>
<keyword evidence="5 6" id="KW-0687">Ribonucleoprotein</keyword>